<protein>
    <recommendedName>
        <fullName evidence="4">Lipoprotein</fullName>
    </recommendedName>
</protein>
<organism evidence="2 3">
    <name type="scientific">Luteimonas marina</name>
    <dbReference type="NCBI Taxonomy" id="488485"/>
    <lineage>
        <taxon>Bacteria</taxon>
        <taxon>Pseudomonadati</taxon>
        <taxon>Pseudomonadota</taxon>
        <taxon>Gammaproteobacteria</taxon>
        <taxon>Lysobacterales</taxon>
        <taxon>Lysobacteraceae</taxon>
        <taxon>Luteimonas</taxon>
    </lineage>
</organism>
<proteinExistence type="predicted"/>
<feature type="signal peptide" evidence="1">
    <location>
        <begin position="1"/>
        <end position="17"/>
    </location>
</feature>
<evidence type="ECO:0000256" key="1">
    <source>
        <dbReference type="SAM" id="SignalP"/>
    </source>
</evidence>
<reference evidence="2 3" key="1">
    <citation type="journal article" date="2008" name="Int. J. Syst. Evol. Microbiol.">
        <title>Luteimonas marina sp. nov., isolated from seawater.</title>
        <authorList>
            <person name="Baik K.S."/>
            <person name="Park S.C."/>
            <person name="Kim M.S."/>
            <person name="Kim E.M."/>
            <person name="Park C."/>
            <person name="Chun J."/>
            <person name="Seong C.N."/>
        </authorList>
    </citation>
    <scope>NUCLEOTIDE SEQUENCE [LARGE SCALE GENOMIC DNA]</scope>
    <source>
        <strain evidence="2 3">FR1330</strain>
    </source>
</reference>
<feature type="chain" id="PRO_5022816210" description="Lipoprotein" evidence="1">
    <location>
        <begin position="18"/>
        <end position="263"/>
    </location>
</feature>
<dbReference type="OrthoDB" id="5944513at2"/>
<evidence type="ECO:0008006" key="4">
    <source>
        <dbReference type="Google" id="ProtNLM"/>
    </source>
</evidence>
<dbReference type="Proteomes" id="UP000319980">
    <property type="component" value="Unassembled WGS sequence"/>
</dbReference>
<keyword evidence="1" id="KW-0732">Signal</keyword>
<evidence type="ECO:0000313" key="2">
    <source>
        <dbReference type="EMBL" id="TWT22284.1"/>
    </source>
</evidence>
<name>A0A5C5U7Y3_9GAMM</name>
<dbReference type="AlphaFoldDB" id="A0A5C5U7Y3"/>
<accession>A0A5C5U7Y3</accession>
<comment type="caution">
    <text evidence="2">The sequence shown here is derived from an EMBL/GenBank/DDBJ whole genome shotgun (WGS) entry which is preliminary data.</text>
</comment>
<dbReference type="RefSeq" id="WP_146385474.1">
    <property type="nucleotide sequence ID" value="NZ_VOHK01000002.1"/>
</dbReference>
<dbReference type="EMBL" id="VOHK01000002">
    <property type="protein sequence ID" value="TWT22284.1"/>
    <property type="molecule type" value="Genomic_DNA"/>
</dbReference>
<gene>
    <name evidence="2" type="ORF">FQY83_04435</name>
</gene>
<evidence type="ECO:0000313" key="3">
    <source>
        <dbReference type="Proteomes" id="UP000319980"/>
    </source>
</evidence>
<keyword evidence="3" id="KW-1185">Reference proteome</keyword>
<sequence>MPAAAAGLAAATLALLAGGCGGPAADGTGNAAPSAAADAPTLYLDQVVQMLEEGRNAQLEGYRDRVQRCREAGFPVQPIPASDEHLIATQRWRMWRDRDRYAYRMEVWHVAQPEAPSTPAELCTFTLGLTGLHGYVDAQRAITLDLETGERMESDGNPDIVMAVRDPPGGSGPAGTAAATVAGQPCNRWQAPSGATVCMWSGGTRWGFASSADDEFNPGTGMHLDHIVLEASPPPDAIGYELRTTTFVVGAPLDEGALQPPQP</sequence>